<dbReference type="Gene3D" id="3.10.580.10">
    <property type="entry name" value="CBS-domain"/>
    <property type="match status" value="1"/>
</dbReference>
<accession>A0A915D3M9</accession>
<dbReference type="InterPro" id="IPR046342">
    <property type="entry name" value="CBS_dom_sf"/>
</dbReference>
<protein>
    <submittedName>
        <fullName evidence="2">CBS domain-containing protein</fullName>
    </submittedName>
</protein>
<keyword evidence="1" id="KW-1185">Reference proteome</keyword>
<proteinExistence type="predicted"/>
<evidence type="ECO:0000313" key="2">
    <source>
        <dbReference type="WBParaSite" id="jg15501"/>
    </source>
</evidence>
<dbReference type="WBParaSite" id="jg15501">
    <property type="protein sequence ID" value="jg15501"/>
    <property type="gene ID" value="jg15501"/>
</dbReference>
<organism evidence="1 2">
    <name type="scientific">Ditylenchus dipsaci</name>
    <dbReference type="NCBI Taxonomy" id="166011"/>
    <lineage>
        <taxon>Eukaryota</taxon>
        <taxon>Metazoa</taxon>
        <taxon>Ecdysozoa</taxon>
        <taxon>Nematoda</taxon>
        <taxon>Chromadorea</taxon>
        <taxon>Rhabditida</taxon>
        <taxon>Tylenchina</taxon>
        <taxon>Tylenchomorpha</taxon>
        <taxon>Sphaerularioidea</taxon>
        <taxon>Anguinidae</taxon>
        <taxon>Anguininae</taxon>
        <taxon>Ditylenchus</taxon>
    </lineage>
</organism>
<reference evidence="2" key="1">
    <citation type="submission" date="2022-11" db="UniProtKB">
        <authorList>
            <consortium name="WormBaseParasite"/>
        </authorList>
    </citation>
    <scope>IDENTIFICATION</scope>
</reference>
<evidence type="ECO:0000313" key="1">
    <source>
        <dbReference type="Proteomes" id="UP000887574"/>
    </source>
</evidence>
<dbReference type="Proteomes" id="UP000887574">
    <property type="component" value="Unplaced"/>
</dbReference>
<name>A0A915D3M9_9BILA</name>
<dbReference type="AlphaFoldDB" id="A0A915D3M9"/>
<sequence>MKLSRAYVTKCGKLIGLITLEDLRLAVENVKNGKLLETEQETCEQRASLAHKEAEENLNNDVLTPKLEVIRGKTGAKKLSRDLSKISRVENLL</sequence>